<name>Q6LPH3_PHOPR</name>
<dbReference type="CDD" id="cd02066">
    <property type="entry name" value="GRX_family"/>
    <property type="match status" value="1"/>
</dbReference>
<dbReference type="STRING" id="298386.PBPRA2419"/>
<evidence type="ECO:0000256" key="2">
    <source>
        <dbReference type="ARBA" id="ARBA00011245"/>
    </source>
</evidence>
<evidence type="ECO:0000256" key="4">
    <source>
        <dbReference type="ARBA" id="ARBA00022982"/>
    </source>
</evidence>
<accession>Q6LPH3</accession>
<proteinExistence type="inferred from homology"/>
<keyword evidence="6" id="KW-0676">Redox-active center</keyword>
<dbReference type="KEGG" id="ppr:PBPRA2419"/>
<dbReference type="SUPFAM" id="SSF52833">
    <property type="entry name" value="Thioredoxin-like"/>
    <property type="match status" value="1"/>
</dbReference>
<dbReference type="HOGENOM" id="CLU_026126_7_3_6"/>
<comment type="subunit">
    <text evidence="2">Monomer.</text>
</comment>
<dbReference type="PROSITE" id="PS51354">
    <property type="entry name" value="GLUTAREDOXIN_2"/>
    <property type="match status" value="1"/>
</dbReference>
<dbReference type="GO" id="GO:0015035">
    <property type="term" value="F:protein-disulfide reductase activity"/>
    <property type="evidence" value="ECO:0007669"/>
    <property type="project" value="InterPro"/>
</dbReference>
<dbReference type="InterPro" id="IPR002109">
    <property type="entry name" value="Glutaredoxin"/>
</dbReference>
<dbReference type="PRINTS" id="PR00160">
    <property type="entry name" value="GLUTAREDOXIN"/>
</dbReference>
<evidence type="ECO:0000259" key="7">
    <source>
        <dbReference type="Pfam" id="PF00462"/>
    </source>
</evidence>
<evidence type="ECO:0000313" key="9">
    <source>
        <dbReference type="Proteomes" id="UP000000593"/>
    </source>
</evidence>
<dbReference type="PANTHER" id="PTHR45694">
    <property type="entry name" value="GLUTAREDOXIN 2"/>
    <property type="match status" value="1"/>
</dbReference>
<dbReference type="InterPro" id="IPR036249">
    <property type="entry name" value="Thioredoxin-like_sf"/>
</dbReference>
<gene>
    <name evidence="8" type="primary">ECS0929</name>
    <name evidence="8" type="ordered locus">PBPRA2419</name>
</gene>
<dbReference type="EMBL" id="CR378671">
    <property type="protein sequence ID" value="CAG20803.1"/>
    <property type="molecule type" value="Genomic_DNA"/>
</dbReference>
<evidence type="ECO:0000256" key="3">
    <source>
        <dbReference type="ARBA" id="ARBA00022448"/>
    </source>
</evidence>
<evidence type="ECO:0000256" key="6">
    <source>
        <dbReference type="ARBA" id="ARBA00023284"/>
    </source>
</evidence>
<dbReference type="GO" id="GO:0045454">
    <property type="term" value="P:cell redox homeostasis"/>
    <property type="evidence" value="ECO:0007669"/>
    <property type="project" value="InterPro"/>
</dbReference>
<dbReference type="InterPro" id="IPR011902">
    <property type="entry name" value="GRXA"/>
</dbReference>
<keyword evidence="5" id="KW-1015">Disulfide bond</keyword>
<dbReference type="InterPro" id="IPR014025">
    <property type="entry name" value="Glutaredoxin_subgr"/>
</dbReference>
<dbReference type="Gene3D" id="3.40.30.10">
    <property type="entry name" value="Glutaredoxin"/>
    <property type="match status" value="1"/>
</dbReference>
<reference evidence="9" key="1">
    <citation type="journal article" date="2005" name="Science">
        <title>Life at depth: Photobacterium profundum genome sequence and expression analysis.</title>
        <authorList>
            <person name="Vezzi A."/>
            <person name="Campanaro S."/>
            <person name="D'Angelo M."/>
            <person name="Simonato F."/>
            <person name="Vitulo N."/>
            <person name="Lauro F.M."/>
            <person name="Cestaro A."/>
            <person name="Malacrida G."/>
            <person name="Simionati B."/>
            <person name="Cannata N."/>
            <person name="Romualdi C."/>
            <person name="Bartlett D.H."/>
            <person name="Valle G."/>
        </authorList>
    </citation>
    <scope>NUCLEOTIDE SEQUENCE [LARGE SCALE GENOMIC DNA]</scope>
    <source>
        <strain evidence="9">ATCC BAA-1253 / SS9</strain>
    </source>
</reference>
<dbReference type="PROSITE" id="PS00195">
    <property type="entry name" value="GLUTAREDOXIN_1"/>
    <property type="match status" value="1"/>
</dbReference>
<dbReference type="InterPro" id="IPR011767">
    <property type="entry name" value="GLR_AS"/>
</dbReference>
<protein>
    <submittedName>
        <fullName evidence="8">Glutaredoxin 1</fullName>
    </submittedName>
</protein>
<keyword evidence="3" id="KW-0813">Transport</keyword>
<dbReference type="NCBIfam" id="NF008401">
    <property type="entry name" value="PRK11200.1"/>
    <property type="match status" value="1"/>
</dbReference>
<dbReference type="NCBIfam" id="TIGR02183">
    <property type="entry name" value="GRXA"/>
    <property type="match status" value="1"/>
</dbReference>
<dbReference type="GO" id="GO:0015038">
    <property type="term" value="F:glutathione disulfide oxidoreductase activity"/>
    <property type="evidence" value="ECO:0007669"/>
    <property type="project" value="TreeGrafter"/>
</dbReference>
<dbReference type="AlphaFoldDB" id="Q6LPH3"/>
<dbReference type="eggNOG" id="COG0695">
    <property type="taxonomic scope" value="Bacteria"/>
</dbReference>
<dbReference type="GO" id="GO:0009055">
    <property type="term" value="F:electron transfer activity"/>
    <property type="evidence" value="ECO:0007669"/>
    <property type="project" value="InterPro"/>
</dbReference>
<feature type="domain" description="Glutaredoxin" evidence="7">
    <location>
        <begin position="8"/>
        <end position="74"/>
    </location>
</feature>
<keyword evidence="9" id="KW-1185">Reference proteome</keyword>
<comment type="similarity">
    <text evidence="1">Belongs to the glutaredoxin family.</text>
</comment>
<keyword evidence="4" id="KW-0249">Electron transport</keyword>
<dbReference type="GO" id="GO:0034599">
    <property type="term" value="P:cellular response to oxidative stress"/>
    <property type="evidence" value="ECO:0007669"/>
    <property type="project" value="TreeGrafter"/>
</dbReference>
<organism evidence="8 9">
    <name type="scientific">Photobacterium profundum (strain SS9)</name>
    <dbReference type="NCBI Taxonomy" id="298386"/>
    <lineage>
        <taxon>Bacteria</taxon>
        <taxon>Pseudomonadati</taxon>
        <taxon>Pseudomonadota</taxon>
        <taxon>Gammaproteobacteria</taxon>
        <taxon>Vibrionales</taxon>
        <taxon>Vibrionaceae</taxon>
        <taxon>Photobacterium</taxon>
    </lineage>
</organism>
<dbReference type="PANTHER" id="PTHR45694:SF28">
    <property type="entry name" value="GLUTAREDOXIN 1"/>
    <property type="match status" value="1"/>
</dbReference>
<evidence type="ECO:0000256" key="1">
    <source>
        <dbReference type="ARBA" id="ARBA00007787"/>
    </source>
</evidence>
<evidence type="ECO:0000313" key="8">
    <source>
        <dbReference type="EMBL" id="CAG20803.1"/>
    </source>
</evidence>
<dbReference type="Pfam" id="PF00462">
    <property type="entry name" value="Glutaredoxin"/>
    <property type="match status" value="1"/>
</dbReference>
<sequence length="92" mass="10632">MRRDIMFVVIFGRPGCPFCVRAKDLAEKLKEERDDFNFRYVDIHAEGISKSDLEKTVGKPVETVPQIFVDQDHVGGYTEFEAYAKENLSLFQ</sequence>
<dbReference type="Proteomes" id="UP000000593">
    <property type="component" value="Chromosome 1"/>
</dbReference>
<evidence type="ECO:0000256" key="5">
    <source>
        <dbReference type="ARBA" id="ARBA00023157"/>
    </source>
</evidence>
<dbReference type="GO" id="GO:0005737">
    <property type="term" value="C:cytoplasm"/>
    <property type="evidence" value="ECO:0007669"/>
    <property type="project" value="TreeGrafter"/>
</dbReference>